<evidence type="ECO:0000313" key="1">
    <source>
        <dbReference type="EMBL" id="KAF7366995.1"/>
    </source>
</evidence>
<keyword evidence="2" id="KW-1185">Reference proteome</keyword>
<dbReference type="Proteomes" id="UP000623467">
    <property type="component" value="Unassembled WGS sequence"/>
</dbReference>
<comment type="caution">
    <text evidence="1">The sequence shown here is derived from an EMBL/GenBank/DDBJ whole genome shotgun (WGS) entry which is preliminary data.</text>
</comment>
<organism evidence="1 2">
    <name type="scientific">Mycena sanguinolenta</name>
    <dbReference type="NCBI Taxonomy" id="230812"/>
    <lineage>
        <taxon>Eukaryota</taxon>
        <taxon>Fungi</taxon>
        <taxon>Dikarya</taxon>
        <taxon>Basidiomycota</taxon>
        <taxon>Agaricomycotina</taxon>
        <taxon>Agaricomycetes</taxon>
        <taxon>Agaricomycetidae</taxon>
        <taxon>Agaricales</taxon>
        <taxon>Marasmiineae</taxon>
        <taxon>Mycenaceae</taxon>
        <taxon>Mycena</taxon>
    </lineage>
</organism>
<accession>A0A8H6Z083</accession>
<dbReference type="AlphaFoldDB" id="A0A8H6Z083"/>
<gene>
    <name evidence="1" type="ORF">MSAN_00958300</name>
</gene>
<proteinExistence type="predicted"/>
<protein>
    <submittedName>
        <fullName evidence="1">Uncharacterized protein</fullName>
    </submittedName>
</protein>
<evidence type="ECO:0000313" key="2">
    <source>
        <dbReference type="Proteomes" id="UP000623467"/>
    </source>
</evidence>
<dbReference type="OrthoDB" id="2992428at2759"/>
<reference evidence="1" key="1">
    <citation type="submission" date="2020-05" db="EMBL/GenBank/DDBJ databases">
        <title>Mycena genomes resolve the evolution of fungal bioluminescence.</title>
        <authorList>
            <person name="Tsai I.J."/>
        </authorList>
    </citation>
    <scope>NUCLEOTIDE SEQUENCE</scope>
    <source>
        <strain evidence="1">160909Yilan</strain>
    </source>
</reference>
<name>A0A8H6Z083_9AGAR</name>
<sequence>MLAPGVASGSYAETLALFKWLPDADPTHLPFVLPAFHTALHPARISTILARFDSLGWPSIRSDIDQAHLCLRAIFLIGRSDFIQFDASVDLLSGDDFDDTTIRHMIFLELIRLLHNNKPVKPIIDSSPGVYVVVGRAWRHFLVEEPDDKDGGLFDVAYLLSIWASNNVRNSSVLEELITGSGGTQAQLASIVVSHIKRVLPDPDSPVSDQTMIHIIGLACIVSSTHPGFGDALLSAGIVVPLTTAVRALCRSTVGNVIIPLRTLFSSLVNHISSLHQ</sequence>
<dbReference type="EMBL" id="JACAZH010000006">
    <property type="protein sequence ID" value="KAF7366995.1"/>
    <property type="molecule type" value="Genomic_DNA"/>
</dbReference>